<sequence length="185" mass="21607">MVKQTTRDLMIEKASQLIREYGYQNIPLRKLASLLGVTTGAFYKAFENKEELYYQVCLLENQGQIKRLEEQYLYGVSDPLDCIWQIGLFLLLEYKSNSQMMDFLFFSPVAIEAYRKGELLEIGNKTVAYLDRLPIESQKEKKILLLKLDTFITGYGHFIAKGLEPFDEEVYRSMFNDLLGGYKYE</sequence>
<dbReference type="InterPro" id="IPR009057">
    <property type="entry name" value="Homeodomain-like_sf"/>
</dbReference>
<name>A0A0B7GS36_STRSA</name>
<dbReference type="SUPFAM" id="SSF46689">
    <property type="entry name" value="Homeodomain-like"/>
    <property type="match status" value="1"/>
</dbReference>
<organism evidence="6 7">
    <name type="scientific">Streptococcus sanguinis</name>
    <dbReference type="NCBI Taxonomy" id="1305"/>
    <lineage>
        <taxon>Bacteria</taxon>
        <taxon>Bacillati</taxon>
        <taxon>Bacillota</taxon>
        <taxon>Bacilli</taxon>
        <taxon>Lactobacillales</taxon>
        <taxon>Streptococcaceae</taxon>
        <taxon>Streptococcus</taxon>
    </lineage>
</organism>
<accession>A0A0B7GS36</accession>
<dbReference type="PROSITE" id="PS50977">
    <property type="entry name" value="HTH_TETR_2"/>
    <property type="match status" value="1"/>
</dbReference>
<dbReference type="InterPro" id="IPR001647">
    <property type="entry name" value="HTH_TetR"/>
</dbReference>
<evidence type="ECO:0000256" key="1">
    <source>
        <dbReference type="ARBA" id="ARBA00023015"/>
    </source>
</evidence>
<dbReference type="RefSeq" id="WP_072074521.1">
    <property type="nucleotide sequence ID" value="NZ_CDMW01000001.1"/>
</dbReference>
<reference evidence="6 7" key="1">
    <citation type="submission" date="2015-01" db="EMBL/GenBank/DDBJ databases">
        <authorList>
            <person name="Pelicic Vladimir"/>
        </authorList>
    </citation>
    <scope>NUCLEOTIDE SEQUENCE [LARGE SCALE GENOMIC DNA]</scope>
    <source>
        <strain evidence="6 7">2908</strain>
    </source>
</reference>
<keyword evidence="2 4" id="KW-0238">DNA-binding</keyword>
<evidence type="ECO:0000313" key="7">
    <source>
        <dbReference type="Proteomes" id="UP000183504"/>
    </source>
</evidence>
<dbReference type="Gene3D" id="1.10.357.10">
    <property type="entry name" value="Tetracycline Repressor, domain 2"/>
    <property type="match status" value="1"/>
</dbReference>
<evidence type="ECO:0000259" key="5">
    <source>
        <dbReference type="PROSITE" id="PS50977"/>
    </source>
</evidence>
<dbReference type="AlphaFoldDB" id="A0A0B7GS36"/>
<dbReference type="PRINTS" id="PR00455">
    <property type="entry name" value="HTHTETR"/>
</dbReference>
<keyword evidence="3" id="KW-0804">Transcription</keyword>
<dbReference type="PANTHER" id="PTHR47506">
    <property type="entry name" value="TRANSCRIPTIONAL REGULATORY PROTEIN"/>
    <property type="match status" value="1"/>
</dbReference>
<feature type="DNA-binding region" description="H-T-H motif" evidence="4">
    <location>
        <begin position="27"/>
        <end position="46"/>
    </location>
</feature>
<evidence type="ECO:0000256" key="4">
    <source>
        <dbReference type="PROSITE-ProRule" id="PRU00335"/>
    </source>
</evidence>
<evidence type="ECO:0000256" key="3">
    <source>
        <dbReference type="ARBA" id="ARBA00023163"/>
    </source>
</evidence>
<protein>
    <submittedName>
        <fullName evidence="6">HTH-type transcriptional regulator</fullName>
    </submittedName>
</protein>
<gene>
    <name evidence="6" type="ORF">SSV_1762</name>
</gene>
<keyword evidence="1" id="KW-0805">Transcription regulation</keyword>
<feature type="domain" description="HTH tetR-type" evidence="5">
    <location>
        <begin position="4"/>
        <end position="64"/>
    </location>
</feature>
<proteinExistence type="predicted"/>
<evidence type="ECO:0000256" key="2">
    <source>
        <dbReference type="ARBA" id="ARBA00023125"/>
    </source>
</evidence>
<evidence type="ECO:0000313" key="6">
    <source>
        <dbReference type="EMBL" id="CEL91048.1"/>
    </source>
</evidence>
<dbReference type="PANTHER" id="PTHR47506:SF1">
    <property type="entry name" value="HTH-TYPE TRANSCRIPTIONAL REGULATOR YJDC"/>
    <property type="match status" value="1"/>
</dbReference>
<dbReference type="Pfam" id="PF00440">
    <property type="entry name" value="TetR_N"/>
    <property type="match status" value="1"/>
</dbReference>
<dbReference type="EMBL" id="CDMW01000001">
    <property type="protein sequence ID" value="CEL91048.1"/>
    <property type="molecule type" value="Genomic_DNA"/>
</dbReference>
<dbReference type="Proteomes" id="UP000183504">
    <property type="component" value="Unassembled WGS sequence"/>
</dbReference>
<dbReference type="GO" id="GO:0003677">
    <property type="term" value="F:DNA binding"/>
    <property type="evidence" value="ECO:0007669"/>
    <property type="project" value="UniProtKB-UniRule"/>
</dbReference>